<reference evidence="2 3" key="1">
    <citation type="submission" date="2019-02" db="EMBL/GenBank/DDBJ databases">
        <title>Deep-cultivation of Planctomycetes and their phenomic and genomic characterization uncovers novel biology.</title>
        <authorList>
            <person name="Wiegand S."/>
            <person name="Jogler M."/>
            <person name="Boedeker C."/>
            <person name="Pinto D."/>
            <person name="Vollmers J."/>
            <person name="Rivas-Marin E."/>
            <person name="Kohn T."/>
            <person name="Peeters S.H."/>
            <person name="Heuer A."/>
            <person name="Rast P."/>
            <person name="Oberbeckmann S."/>
            <person name="Bunk B."/>
            <person name="Jeske O."/>
            <person name="Meyerdierks A."/>
            <person name="Storesund J.E."/>
            <person name="Kallscheuer N."/>
            <person name="Luecker S."/>
            <person name="Lage O.M."/>
            <person name="Pohl T."/>
            <person name="Merkel B.J."/>
            <person name="Hornburger P."/>
            <person name="Mueller R.-W."/>
            <person name="Bruemmer F."/>
            <person name="Labrenz M."/>
            <person name="Spormann A.M."/>
            <person name="Op den Camp H."/>
            <person name="Overmann J."/>
            <person name="Amann R."/>
            <person name="Jetten M.S.M."/>
            <person name="Mascher T."/>
            <person name="Medema M.H."/>
            <person name="Devos D.P."/>
            <person name="Kaster A.-K."/>
            <person name="Ovreas L."/>
            <person name="Rohde M."/>
            <person name="Galperin M.Y."/>
            <person name="Jogler C."/>
        </authorList>
    </citation>
    <scope>NUCLEOTIDE SEQUENCE [LARGE SCALE GENOMIC DNA]</scope>
    <source>
        <strain evidence="2 3">SV_7m_r</strain>
    </source>
</reference>
<keyword evidence="1" id="KW-0812">Transmembrane</keyword>
<proteinExistence type="predicted"/>
<dbReference type="AlphaFoldDB" id="A0A517SQ75"/>
<keyword evidence="1" id="KW-0472">Membrane</keyword>
<keyword evidence="3" id="KW-1185">Reference proteome</keyword>
<evidence type="ECO:0000313" key="3">
    <source>
        <dbReference type="Proteomes" id="UP000315003"/>
    </source>
</evidence>
<dbReference type="RefSeq" id="WP_145269304.1">
    <property type="nucleotide sequence ID" value="NZ_CP036272.1"/>
</dbReference>
<name>A0A517SQ75_9BACT</name>
<feature type="transmembrane region" description="Helical" evidence="1">
    <location>
        <begin position="69"/>
        <end position="89"/>
    </location>
</feature>
<dbReference type="EMBL" id="CP036272">
    <property type="protein sequence ID" value="QDT58268.1"/>
    <property type="molecule type" value="Genomic_DNA"/>
</dbReference>
<sequence>MNAKHSPVATRPSQGFVPRTPWWQWLLGVLAAICSAVVMGICLAFNGLLTARLVAVYLASGEDVLPKEVIQLSLFTFPVLMLIVQWVILDWLRGLFFSRQG</sequence>
<protein>
    <submittedName>
        <fullName evidence="2">Uncharacterized protein</fullName>
    </submittedName>
</protein>
<feature type="transmembrane region" description="Helical" evidence="1">
    <location>
        <begin position="22"/>
        <end position="49"/>
    </location>
</feature>
<evidence type="ECO:0000313" key="2">
    <source>
        <dbReference type="EMBL" id="QDT58268.1"/>
    </source>
</evidence>
<evidence type="ECO:0000256" key="1">
    <source>
        <dbReference type="SAM" id="Phobius"/>
    </source>
</evidence>
<organism evidence="2 3">
    <name type="scientific">Stieleria bergensis</name>
    <dbReference type="NCBI Taxonomy" id="2528025"/>
    <lineage>
        <taxon>Bacteria</taxon>
        <taxon>Pseudomonadati</taxon>
        <taxon>Planctomycetota</taxon>
        <taxon>Planctomycetia</taxon>
        <taxon>Pirellulales</taxon>
        <taxon>Pirellulaceae</taxon>
        <taxon>Stieleria</taxon>
    </lineage>
</organism>
<keyword evidence="1" id="KW-1133">Transmembrane helix</keyword>
<dbReference type="Proteomes" id="UP000315003">
    <property type="component" value="Chromosome"/>
</dbReference>
<gene>
    <name evidence="2" type="ORF">SV7mr_07570</name>
</gene>
<accession>A0A517SQ75</accession>